<evidence type="ECO:0000256" key="5">
    <source>
        <dbReference type="ARBA" id="ARBA00022989"/>
    </source>
</evidence>
<evidence type="ECO:0000256" key="1">
    <source>
        <dbReference type="ARBA" id="ARBA00004651"/>
    </source>
</evidence>
<feature type="transmembrane region" description="Helical" evidence="7">
    <location>
        <begin position="165"/>
        <end position="190"/>
    </location>
</feature>
<dbReference type="RefSeq" id="WP_119012120.1">
    <property type="nucleotide sequence ID" value="NZ_QXNC01000003.1"/>
</dbReference>
<keyword evidence="2" id="KW-0813">Transport</keyword>
<dbReference type="EMBL" id="SLXH01000005">
    <property type="protein sequence ID" value="TCP19387.1"/>
    <property type="molecule type" value="Genomic_DNA"/>
</dbReference>
<gene>
    <name evidence="8" type="ORF">EV674_10565</name>
</gene>
<evidence type="ECO:0000313" key="9">
    <source>
        <dbReference type="Proteomes" id="UP000295182"/>
    </source>
</evidence>
<sequence>MHIEIGILSPEKIAYASAAATALLGAHALGLLKSPAAWLRTALAAFFFSVLMQAWHVPVGPSELHLVGAMPIYLLFGFVPTLFGFGVGLLMQALVFEPQDLAHLAINFLSLAVPLVTVHHTLGKKMQGINVANVLQLDAVYYAGVTLMVGFWLSISSDAAPVADWALFAASYVSLVAIEPLLTIGLVALVGHLRGSRWLAACIDEGLLRRAAPAALSAAA</sequence>
<proteinExistence type="predicted"/>
<evidence type="ECO:0000256" key="4">
    <source>
        <dbReference type="ARBA" id="ARBA00022692"/>
    </source>
</evidence>
<dbReference type="OrthoDB" id="4710659at2"/>
<evidence type="ECO:0000256" key="7">
    <source>
        <dbReference type="SAM" id="Phobius"/>
    </source>
</evidence>
<keyword evidence="6 7" id="KW-0472">Membrane</keyword>
<protein>
    <submittedName>
        <fullName evidence="8">ABC-type Co2+ transport system permease subunit</fullName>
    </submittedName>
</protein>
<organism evidence="8 9">
    <name type="scientific">Simplicispira metamorpha</name>
    <dbReference type="NCBI Taxonomy" id="80881"/>
    <lineage>
        <taxon>Bacteria</taxon>
        <taxon>Pseudomonadati</taxon>
        <taxon>Pseudomonadota</taxon>
        <taxon>Betaproteobacteria</taxon>
        <taxon>Burkholderiales</taxon>
        <taxon>Comamonadaceae</taxon>
        <taxon>Simplicispira</taxon>
    </lineage>
</organism>
<feature type="transmembrane region" description="Helical" evidence="7">
    <location>
        <begin position="72"/>
        <end position="95"/>
    </location>
</feature>
<dbReference type="Gene3D" id="1.10.1760.20">
    <property type="match status" value="1"/>
</dbReference>
<dbReference type="Proteomes" id="UP000295182">
    <property type="component" value="Unassembled WGS sequence"/>
</dbReference>
<evidence type="ECO:0000256" key="6">
    <source>
        <dbReference type="ARBA" id="ARBA00023136"/>
    </source>
</evidence>
<dbReference type="GO" id="GO:0005886">
    <property type="term" value="C:plasma membrane"/>
    <property type="evidence" value="ECO:0007669"/>
    <property type="project" value="UniProtKB-SubCell"/>
</dbReference>
<keyword evidence="3" id="KW-1003">Cell membrane</keyword>
<accession>A0A4R2NDV9</accession>
<dbReference type="InterPro" id="IPR002751">
    <property type="entry name" value="CbiM/NikMN"/>
</dbReference>
<keyword evidence="5 7" id="KW-1133">Transmembrane helix</keyword>
<name>A0A4R2NDV9_9BURK</name>
<keyword evidence="4 7" id="KW-0812">Transmembrane</keyword>
<feature type="transmembrane region" description="Helical" evidence="7">
    <location>
        <begin position="38"/>
        <end position="60"/>
    </location>
</feature>
<evidence type="ECO:0000313" key="8">
    <source>
        <dbReference type="EMBL" id="TCP19387.1"/>
    </source>
</evidence>
<dbReference type="Pfam" id="PF01891">
    <property type="entry name" value="CbiM"/>
    <property type="match status" value="1"/>
</dbReference>
<feature type="transmembrane region" description="Helical" evidence="7">
    <location>
        <begin position="134"/>
        <end position="153"/>
    </location>
</feature>
<evidence type="ECO:0000256" key="3">
    <source>
        <dbReference type="ARBA" id="ARBA00022475"/>
    </source>
</evidence>
<comment type="caution">
    <text evidence="8">The sequence shown here is derived from an EMBL/GenBank/DDBJ whole genome shotgun (WGS) entry which is preliminary data.</text>
</comment>
<feature type="transmembrane region" description="Helical" evidence="7">
    <location>
        <begin position="101"/>
        <end position="122"/>
    </location>
</feature>
<feature type="transmembrane region" description="Helical" evidence="7">
    <location>
        <begin position="12"/>
        <end position="32"/>
    </location>
</feature>
<keyword evidence="9" id="KW-1185">Reference proteome</keyword>
<comment type="subcellular location">
    <subcellularLocation>
        <location evidence="1">Cell membrane</location>
        <topology evidence="1">Multi-pass membrane protein</topology>
    </subcellularLocation>
</comment>
<evidence type="ECO:0000256" key="2">
    <source>
        <dbReference type="ARBA" id="ARBA00022448"/>
    </source>
</evidence>
<dbReference type="GO" id="GO:0000041">
    <property type="term" value="P:transition metal ion transport"/>
    <property type="evidence" value="ECO:0007669"/>
    <property type="project" value="InterPro"/>
</dbReference>
<dbReference type="AlphaFoldDB" id="A0A4R2NDV9"/>
<reference evidence="8 9" key="1">
    <citation type="submission" date="2019-03" db="EMBL/GenBank/DDBJ databases">
        <title>Genomic Encyclopedia of Type Strains, Phase IV (KMG-IV): sequencing the most valuable type-strain genomes for metagenomic binning, comparative biology and taxonomic classification.</title>
        <authorList>
            <person name="Goeker M."/>
        </authorList>
    </citation>
    <scope>NUCLEOTIDE SEQUENCE [LARGE SCALE GENOMIC DNA]</scope>
    <source>
        <strain evidence="8 9">DSM 1837</strain>
    </source>
</reference>